<dbReference type="InterPro" id="IPR002885">
    <property type="entry name" value="PPR_rpt"/>
</dbReference>
<name>A0AAW0GZ30_9APHY</name>
<gene>
    <name evidence="1" type="ORF">QCA50_001125</name>
</gene>
<sequence length="559" mass="63768">MLNLRLSLRPTSHASKHLPSCASPRYVSTLSHFKAHSPTSVAFSPRSKEVARAVAFVRQVRQQVREGRSTTAYKRVHGALNASTFSDNLRSRILEMTARVFLSRRQFKSAAEIYNRMLLEGFVPSFSLRTRMLVLDVLSQSPTRDALSECIEFSISQPQFDERCFRTLLHFLRDTLHCSHTLIDAVVANYVRLREPNYPLSETTNRLLARLRMISSMQEHSSLSDLPSSILRTPEEPPDSAKLLYLANSKFNNPRQFYQALEPWINVGAGVRCCNALIAMQLKSKRYDKAFRIYELMCEDKEHSLVPNTTTFDMLFQAYNLLDKTQNRRSRRAKPPPSTLSSRELFGHMLECMRAKSSSKDSASVSTMAILNRALQTFMYQSDYAAAFVTIRTFSIFGLQPTLETYRSVLHPLMLRIQNEVQQKDKDSTDEFSWSYRFLSYPELPTEVNVSNLERVMSFGERPHVRQARVQHPPPAPVSPQDIDPIRTPLLYKVIHSKDPSSVRINPAPLRRILSRALLATHDTLYDAPGKTVSDIIVQTKAVMIPKGLPPAKQLHPRS</sequence>
<evidence type="ECO:0000313" key="1">
    <source>
        <dbReference type="EMBL" id="KAK7696468.1"/>
    </source>
</evidence>
<dbReference type="Gene3D" id="1.25.40.10">
    <property type="entry name" value="Tetratricopeptide repeat domain"/>
    <property type="match status" value="1"/>
</dbReference>
<evidence type="ECO:0000313" key="2">
    <source>
        <dbReference type="Proteomes" id="UP001385951"/>
    </source>
</evidence>
<dbReference type="AlphaFoldDB" id="A0AAW0GZ30"/>
<organism evidence="1 2">
    <name type="scientific">Cerrena zonata</name>
    <dbReference type="NCBI Taxonomy" id="2478898"/>
    <lineage>
        <taxon>Eukaryota</taxon>
        <taxon>Fungi</taxon>
        <taxon>Dikarya</taxon>
        <taxon>Basidiomycota</taxon>
        <taxon>Agaricomycotina</taxon>
        <taxon>Agaricomycetes</taxon>
        <taxon>Polyporales</taxon>
        <taxon>Cerrenaceae</taxon>
        <taxon>Cerrena</taxon>
    </lineage>
</organism>
<reference evidence="1 2" key="1">
    <citation type="submission" date="2022-09" db="EMBL/GenBank/DDBJ databases">
        <authorList>
            <person name="Palmer J.M."/>
        </authorList>
    </citation>
    <scope>NUCLEOTIDE SEQUENCE [LARGE SCALE GENOMIC DNA]</scope>
    <source>
        <strain evidence="1 2">DSM 7382</strain>
    </source>
</reference>
<dbReference type="InterPro" id="IPR011990">
    <property type="entry name" value="TPR-like_helical_dom_sf"/>
</dbReference>
<dbReference type="Proteomes" id="UP001385951">
    <property type="component" value="Unassembled WGS sequence"/>
</dbReference>
<keyword evidence="2" id="KW-1185">Reference proteome</keyword>
<dbReference type="EMBL" id="JASBNA010000001">
    <property type="protein sequence ID" value="KAK7696468.1"/>
    <property type="molecule type" value="Genomic_DNA"/>
</dbReference>
<proteinExistence type="predicted"/>
<accession>A0AAW0GZ30</accession>
<evidence type="ECO:0008006" key="3">
    <source>
        <dbReference type="Google" id="ProtNLM"/>
    </source>
</evidence>
<protein>
    <recommendedName>
        <fullName evidence="3">Pentatricopeptide repeat-containing protein</fullName>
    </recommendedName>
</protein>
<dbReference type="NCBIfam" id="TIGR00756">
    <property type="entry name" value="PPR"/>
    <property type="match status" value="1"/>
</dbReference>
<comment type="caution">
    <text evidence="1">The sequence shown here is derived from an EMBL/GenBank/DDBJ whole genome shotgun (WGS) entry which is preliminary data.</text>
</comment>